<evidence type="ECO:0000313" key="2">
    <source>
        <dbReference type="Proteomes" id="UP001281614"/>
    </source>
</evidence>
<evidence type="ECO:0008006" key="3">
    <source>
        <dbReference type="Google" id="ProtNLM"/>
    </source>
</evidence>
<name>A0AAD9YLB6_COLKA</name>
<protein>
    <recommendedName>
        <fullName evidence="3">C2H2-type domain-containing protein</fullName>
    </recommendedName>
</protein>
<organism evidence="1 2">
    <name type="scientific">Colletotrichum kahawae</name>
    <name type="common">Coffee berry disease fungus</name>
    <dbReference type="NCBI Taxonomy" id="34407"/>
    <lineage>
        <taxon>Eukaryota</taxon>
        <taxon>Fungi</taxon>
        <taxon>Dikarya</taxon>
        <taxon>Ascomycota</taxon>
        <taxon>Pezizomycotina</taxon>
        <taxon>Sordariomycetes</taxon>
        <taxon>Hypocreomycetidae</taxon>
        <taxon>Glomerellales</taxon>
        <taxon>Glomerellaceae</taxon>
        <taxon>Colletotrichum</taxon>
        <taxon>Colletotrichum gloeosporioides species complex</taxon>
    </lineage>
</organism>
<keyword evidence="2" id="KW-1185">Reference proteome</keyword>
<gene>
    <name evidence="1" type="ORF">CKAH01_04576</name>
</gene>
<dbReference type="EMBL" id="VYYT01000113">
    <property type="protein sequence ID" value="KAK2768008.1"/>
    <property type="molecule type" value="Genomic_DNA"/>
</dbReference>
<sequence length="426" mass="47499">MMLSSIKVLVLDFDFGGSTVGKPARSIRKASLPLLLLKIQHLCSIQNAGPGPDGRPHLRTDEDTTEPIKQSEKLRFTCPYLKFDPKTYEERNCRSKAWLGKDIHRLNFRDHLYKEHRQKPHCHRCGEMFNEESQVTDHLMRPICCNLKPGFKVEGFSRKQEADIRDRKMKRGDTPEAKWTAIFGILFPGVEVPDPSPPDNESLDTSSSVKIENVFTGAIPSELEKTTRSKLEAISGPLNENQWREMLDVFKDFTAKGLRNLESRTSRQALKVHFDTDAKPTSGCMGENDTVLDVPDIVEAPGMDKAAEGQVNSGDWTMPLGFGCGPISTTASENTQPMSFSNRDGIYDSDPQLAENGSSQDYDWGWMGVSDGCGDIFSSIPVSDVPIETNLDSQEGSVVFLYDPAFEGLEFLYNDWATESAEQASA</sequence>
<dbReference type="AlphaFoldDB" id="A0AAD9YLB6"/>
<comment type="caution">
    <text evidence="1">The sequence shown here is derived from an EMBL/GenBank/DDBJ whole genome shotgun (WGS) entry which is preliminary data.</text>
</comment>
<dbReference type="PANTHER" id="PTHR38166">
    <property type="entry name" value="C2H2-TYPE DOMAIN-CONTAINING PROTEIN-RELATED"/>
    <property type="match status" value="1"/>
</dbReference>
<accession>A0AAD9YLB6</accession>
<reference evidence="1" key="1">
    <citation type="submission" date="2023-02" db="EMBL/GenBank/DDBJ databases">
        <title>Colletotrichum kahawae CIFC_Que2 genome sequencing and assembly.</title>
        <authorList>
            <person name="Baroncelli R."/>
        </authorList>
    </citation>
    <scope>NUCLEOTIDE SEQUENCE</scope>
    <source>
        <strain evidence="1">CIFC_Que2</strain>
    </source>
</reference>
<dbReference type="Proteomes" id="UP001281614">
    <property type="component" value="Unassembled WGS sequence"/>
</dbReference>
<proteinExistence type="predicted"/>
<dbReference type="PANTHER" id="PTHR38166:SF1">
    <property type="entry name" value="C2H2-TYPE DOMAIN-CONTAINING PROTEIN"/>
    <property type="match status" value="1"/>
</dbReference>
<evidence type="ECO:0000313" key="1">
    <source>
        <dbReference type="EMBL" id="KAK2768008.1"/>
    </source>
</evidence>